<sequence>MIKLKHSIIWGSVLEEIKILLDQTDEMYLRLFINSLSYDNDAQGREEKKKYLASLKNQVEKINKKVKTFNVIRKFAFDKESKLTKLSPIDFPRMREIVLKHKGDYPKEKELNNFADELLGETDSASSLARRHTALLLRNTLTPLRIELGKFVESLKTLEEPYQECLKTKKKLRPIVSKEIEKSMISYSVNLKGEAVFIVGRLLENLSTEWLLQLKRCGSPQLRGTDVKNLDFDQKLIRLHHNLKKISPGQFSKAMALKWDRNSFGHKIGKLNELKKDADSNIKTGINLIIFFESKINPTSKKLFRVASKWRKNT</sequence>
<organism evidence="1 2">
    <name type="scientific">Candidatus Kaiserbacteria bacterium RIFCSPHIGHO2_02_FULL_49_16</name>
    <dbReference type="NCBI Taxonomy" id="1798490"/>
    <lineage>
        <taxon>Bacteria</taxon>
        <taxon>Candidatus Kaiseribacteriota</taxon>
    </lineage>
</organism>
<proteinExistence type="predicted"/>
<dbReference type="AlphaFoldDB" id="A0A1F6DHH5"/>
<evidence type="ECO:0000313" key="2">
    <source>
        <dbReference type="Proteomes" id="UP000178042"/>
    </source>
</evidence>
<dbReference type="EMBL" id="MFLD01000006">
    <property type="protein sequence ID" value="OGG60904.1"/>
    <property type="molecule type" value="Genomic_DNA"/>
</dbReference>
<dbReference type="Proteomes" id="UP000178042">
    <property type="component" value="Unassembled WGS sequence"/>
</dbReference>
<evidence type="ECO:0000313" key="1">
    <source>
        <dbReference type="EMBL" id="OGG60904.1"/>
    </source>
</evidence>
<name>A0A1F6DHH5_9BACT</name>
<reference evidence="1 2" key="1">
    <citation type="journal article" date="2016" name="Nat. Commun.">
        <title>Thousands of microbial genomes shed light on interconnected biogeochemical processes in an aquifer system.</title>
        <authorList>
            <person name="Anantharaman K."/>
            <person name="Brown C.T."/>
            <person name="Hug L.A."/>
            <person name="Sharon I."/>
            <person name="Castelle C.J."/>
            <person name="Probst A.J."/>
            <person name="Thomas B.C."/>
            <person name="Singh A."/>
            <person name="Wilkins M.J."/>
            <person name="Karaoz U."/>
            <person name="Brodie E.L."/>
            <person name="Williams K.H."/>
            <person name="Hubbard S.S."/>
            <person name="Banfield J.F."/>
        </authorList>
    </citation>
    <scope>NUCLEOTIDE SEQUENCE [LARGE SCALE GENOMIC DNA]</scope>
</reference>
<gene>
    <name evidence="1" type="ORF">A3C86_02785</name>
</gene>
<protein>
    <submittedName>
        <fullName evidence="1">Uncharacterized protein</fullName>
    </submittedName>
</protein>
<comment type="caution">
    <text evidence="1">The sequence shown here is derived from an EMBL/GenBank/DDBJ whole genome shotgun (WGS) entry which is preliminary data.</text>
</comment>
<accession>A0A1F6DHH5</accession>